<keyword evidence="2" id="KW-1133">Transmembrane helix</keyword>
<reference evidence="3 4" key="1">
    <citation type="submission" date="2019-07" db="EMBL/GenBank/DDBJ databases">
        <title>Whole genome shotgun sequence of Cellulomonas soli NBRC 109434.</title>
        <authorList>
            <person name="Hosoyama A."/>
            <person name="Uohara A."/>
            <person name="Ohji S."/>
            <person name="Ichikawa N."/>
        </authorList>
    </citation>
    <scope>NUCLEOTIDE SEQUENCE [LARGE SCALE GENOMIC DNA]</scope>
    <source>
        <strain evidence="3 4">NBRC 109434</strain>
    </source>
</reference>
<sequence>MSARLTRSTEGHPGPAVLSTPEVLTGPAAARVRTTPGRRRSPRRASGRVGGRTRGRRTGLLLWSAAPWEQLRSRLNAVRAAGAEAGMATAEYAIATLAAVGFAGLLLVILRGDEVRGMLTALVRQALQQ</sequence>
<evidence type="ECO:0000313" key="3">
    <source>
        <dbReference type="EMBL" id="GEP70262.1"/>
    </source>
</evidence>
<proteinExistence type="predicted"/>
<name>A0A512PGH8_9CELL</name>
<gene>
    <name evidence="3" type="ORF">CSO01_29770</name>
</gene>
<keyword evidence="2" id="KW-0812">Transmembrane</keyword>
<evidence type="ECO:0000256" key="2">
    <source>
        <dbReference type="SAM" id="Phobius"/>
    </source>
</evidence>
<feature type="region of interest" description="Disordered" evidence="1">
    <location>
        <begin position="1"/>
        <end position="53"/>
    </location>
</feature>
<keyword evidence="2" id="KW-0472">Membrane</keyword>
<evidence type="ECO:0000313" key="4">
    <source>
        <dbReference type="Proteomes" id="UP000321798"/>
    </source>
</evidence>
<dbReference type="EMBL" id="BKAL01000011">
    <property type="protein sequence ID" value="GEP70262.1"/>
    <property type="molecule type" value="Genomic_DNA"/>
</dbReference>
<dbReference type="Proteomes" id="UP000321798">
    <property type="component" value="Unassembled WGS sequence"/>
</dbReference>
<organism evidence="3 4">
    <name type="scientific">Cellulomonas soli</name>
    <dbReference type="NCBI Taxonomy" id="931535"/>
    <lineage>
        <taxon>Bacteria</taxon>
        <taxon>Bacillati</taxon>
        <taxon>Actinomycetota</taxon>
        <taxon>Actinomycetes</taxon>
        <taxon>Micrococcales</taxon>
        <taxon>Cellulomonadaceae</taxon>
        <taxon>Cellulomonas</taxon>
    </lineage>
</organism>
<dbReference type="Pfam" id="PF14029">
    <property type="entry name" value="DUF4244"/>
    <property type="match status" value="1"/>
</dbReference>
<dbReference type="AlphaFoldDB" id="A0A512PGH8"/>
<dbReference type="InterPro" id="IPR025338">
    <property type="entry name" value="DUF4244"/>
</dbReference>
<accession>A0A512PGH8</accession>
<evidence type="ECO:0008006" key="5">
    <source>
        <dbReference type="Google" id="ProtNLM"/>
    </source>
</evidence>
<comment type="caution">
    <text evidence="3">The sequence shown here is derived from an EMBL/GenBank/DDBJ whole genome shotgun (WGS) entry which is preliminary data.</text>
</comment>
<feature type="transmembrane region" description="Helical" evidence="2">
    <location>
        <begin position="92"/>
        <end position="110"/>
    </location>
</feature>
<keyword evidence="4" id="KW-1185">Reference proteome</keyword>
<protein>
    <recommendedName>
        <fullName evidence="5">DUF4244 domain-containing protein</fullName>
    </recommendedName>
</protein>
<feature type="compositionally biased region" description="Basic residues" evidence="1">
    <location>
        <begin position="36"/>
        <end position="53"/>
    </location>
</feature>
<evidence type="ECO:0000256" key="1">
    <source>
        <dbReference type="SAM" id="MobiDB-lite"/>
    </source>
</evidence>
<dbReference type="RefSeq" id="WP_223203681.1">
    <property type="nucleotide sequence ID" value="NZ_BAABBJ010000014.1"/>
</dbReference>